<feature type="region of interest" description="Disordered" evidence="5">
    <location>
        <begin position="563"/>
        <end position="660"/>
    </location>
</feature>
<evidence type="ECO:0000259" key="7">
    <source>
        <dbReference type="Pfam" id="PF17682"/>
    </source>
</evidence>
<dbReference type="PANTHER" id="PTHR13230:SF5">
    <property type="entry name" value="GENERAL TRANSCRIPTION FACTOR 3C POLYPEPTIDE 5"/>
    <property type="match status" value="1"/>
</dbReference>
<sequence>MASFNHQDEANNESDVDWPDEHETVDEAPRYRLPCRRLTAVEIPAVVNNVDRCIKAFGRGPSLSHVLDPSRSSVPLFLNPESPFCPPIMSHNARSHNVVLKITLPKRTGRKRKRGTNDPWQGDMDLDHAGSAPNEPNVCSIARLDEPQVLRQKLADNVDKYQVQAVGVIKRTHRFRGLADFYWDVSKSPFAQQYVQKVLPGDVNSIKTFKYAPGIHQGPNVDILPPPLFTHMSLPFNYNFSQNPYVQHTEDGGTFNKTAVPQVGYFIGAYDAVPLGPQLAPDMTDVNTVQVIAQLEEAFQQRPLWTRRSLMNYLGNNGVIRNWNDLKKYLNYTAYQFKGGPWRDSVVPYGVDPRTDPRYRIYQTLMFKMSRKNRFKGQTWQSLRKSQVNSVEDYGQGQEPTHIFDGETFHTDGKVWQVCDITDPLIKELLDSAEVRPTWDINSGWYHGGLWAKVKAIMKTKLVAIQFGRQVTRQEFASTLACGDQTPTRGSSNTLHLPLPNLNLTNEELVLLRGHEPPKKKSSGYNVRFQGLSINRPEGDPGTSEPTVDSVADEEEAAMQIVWDNEADEDEDEDADVGEDEDGEQDEYEYGDEDEDEDEANEGDEAEYPGRASFSIGGYHDDDGGGYAGNQISHGVGPYQVANEDDYEDTDESDEFGLGT</sequence>
<dbReference type="InterPro" id="IPR019136">
    <property type="entry name" value="TF_IIIC_su-5_HTH"/>
</dbReference>
<evidence type="ECO:0000313" key="8">
    <source>
        <dbReference type="EMBL" id="PHH60308.1"/>
    </source>
</evidence>
<evidence type="ECO:0000259" key="6">
    <source>
        <dbReference type="Pfam" id="PF09734"/>
    </source>
</evidence>
<feature type="region of interest" description="Disordered" evidence="5">
    <location>
        <begin position="1"/>
        <end position="22"/>
    </location>
</feature>
<keyword evidence="9" id="KW-1185">Reference proteome</keyword>
<name>A0A2C5XF41_9HYPO</name>
<keyword evidence="2" id="KW-0238">DNA-binding</keyword>
<dbReference type="Pfam" id="PF17682">
    <property type="entry name" value="Tau95_N"/>
    <property type="match status" value="1"/>
</dbReference>
<accession>A0A2C5XF41</accession>
<feature type="compositionally biased region" description="Acidic residues" evidence="5">
    <location>
        <begin position="565"/>
        <end position="607"/>
    </location>
</feature>
<feature type="domain" description="Transcription factor IIIC subunit 5 HTH" evidence="6">
    <location>
        <begin position="223"/>
        <end position="368"/>
    </location>
</feature>
<dbReference type="PANTHER" id="PTHR13230">
    <property type="entry name" value="GENERAL TRANSCRIPTION FACTOR IIIC, POLYPEPTIDE 5"/>
    <property type="match status" value="1"/>
</dbReference>
<evidence type="ECO:0000313" key="9">
    <source>
        <dbReference type="Proteomes" id="UP000226192"/>
    </source>
</evidence>
<evidence type="ECO:0000256" key="4">
    <source>
        <dbReference type="ARBA" id="ARBA00023242"/>
    </source>
</evidence>
<evidence type="ECO:0008006" key="10">
    <source>
        <dbReference type="Google" id="ProtNLM"/>
    </source>
</evidence>
<evidence type="ECO:0000256" key="2">
    <source>
        <dbReference type="ARBA" id="ARBA00023125"/>
    </source>
</evidence>
<dbReference type="InterPro" id="IPR042536">
    <property type="entry name" value="TFIIIC_tauA_Sfc1"/>
</dbReference>
<dbReference type="InterPro" id="IPR040454">
    <property type="entry name" value="TF_IIIC_Tfc1/Sfc1"/>
</dbReference>
<dbReference type="GO" id="GO:0005634">
    <property type="term" value="C:nucleus"/>
    <property type="evidence" value="ECO:0007669"/>
    <property type="project" value="UniProtKB-SubCell"/>
</dbReference>
<dbReference type="Pfam" id="PF09734">
    <property type="entry name" value="Tau95"/>
    <property type="match status" value="1"/>
</dbReference>
<dbReference type="Gene3D" id="3.30.200.160">
    <property type="entry name" value="TFIIIC, subcomplex tauA, subunit Sfc1, barrel domain"/>
    <property type="match status" value="1"/>
</dbReference>
<dbReference type="GO" id="GO:0006384">
    <property type="term" value="P:transcription initiation at RNA polymerase III promoter"/>
    <property type="evidence" value="ECO:0007669"/>
    <property type="project" value="InterPro"/>
</dbReference>
<dbReference type="GO" id="GO:0000127">
    <property type="term" value="C:transcription factor TFIIIC complex"/>
    <property type="evidence" value="ECO:0007669"/>
    <property type="project" value="InterPro"/>
</dbReference>
<comment type="subcellular location">
    <subcellularLocation>
        <location evidence="1">Nucleus</location>
    </subcellularLocation>
</comment>
<dbReference type="Proteomes" id="UP000226192">
    <property type="component" value="Unassembled WGS sequence"/>
</dbReference>
<dbReference type="GO" id="GO:0001002">
    <property type="term" value="F:RNA polymerase III type 1 promoter sequence-specific DNA binding"/>
    <property type="evidence" value="ECO:0007669"/>
    <property type="project" value="TreeGrafter"/>
</dbReference>
<feature type="region of interest" description="Disordered" evidence="5">
    <location>
        <begin position="531"/>
        <end position="551"/>
    </location>
</feature>
<evidence type="ECO:0000256" key="5">
    <source>
        <dbReference type="SAM" id="MobiDB-lite"/>
    </source>
</evidence>
<feature type="compositionally biased region" description="Acidic residues" evidence="5">
    <location>
        <begin position="643"/>
        <end position="660"/>
    </location>
</feature>
<dbReference type="GO" id="GO:0001003">
    <property type="term" value="F:RNA polymerase III type 2 promoter sequence-specific DNA binding"/>
    <property type="evidence" value="ECO:0007669"/>
    <property type="project" value="TreeGrafter"/>
</dbReference>
<protein>
    <recommendedName>
        <fullName evidence="10">Transcription factor IIIC subunit 5 HTH domain-containing protein</fullName>
    </recommendedName>
</protein>
<comment type="caution">
    <text evidence="8">The sequence shown here is derived from an EMBL/GenBank/DDBJ whole genome shotgun (WGS) entry which is preliminary data.</text>
</comment>
<reference evidence="8 9" key="1">
    <citation type="submission" date="2017-06" db="EMBL/GenBank/DDBJ databases">
        <title>Ant-infecting Ophiocordyceps genomes reveal a high diversity of potential behavioral manipulation genes and a possible major role for enterotoxins.</title>
        <authorList>
            <person name="De Bekker C."/>
            <person name="Evans H.C."/>
            <person name="Brachmann A."/>
            <person name="Hughes D.P."/>
        </authorList>
    </citation>
    <scope>NUCLEOTIDE SEQUENCE [LARGE SCALE GENOMIC DNA]</scope>
    <source>
        <strain evidence="8 9">Map64</strain>
    </source>
</reference>
<evidence type="ECO:0000256" key="3">
    <source>
        <dbReference type="ARBA" id="ARBA00023163"/>
    </source>
</evidence>
<dbReference type="EMBL" id="NJET01000153">
    <property type="protein sequence ID" value="PHH60308.1"/>
    <property type="molecule type" value="Genomic_DNA"/>
</dbReference>
<keyword evidence="3" id="KW-0804">Transcription</keyword>
<dbReference type="InterPro" id="IPR041499">
    <property type="entry name" value="Tfc1/Sfc1_N"/>
</dbReference>
<keyword evidence="4" id="KW-0539">Nucleus</keyword>
<dbReference type="OrthoDB" id="5598268at2759"/>
<organism evidence="8 9">
    <name type="scientific">Ophiocordyceps australis</name>
    <dbReference type="NCBI Taxonomy" id="1399860"/>
    <lineage>
        <taxon>Eukaryota</taxon>
        <taxon>Fungi</taxon>
        <taxon>Dikarya</taxon>
        <taxon>Ascomycota</taxon>
        <taxon>Pezizomycotina</taxon>
        <taxon>Sordariomycetes</taxon>
        <taxon>Hypocreomycetidae</taxon>
        <taxon>Hypocreales</taxon>
        <taxon>Ophiocordycipitaceae</taxon>
        <taxon>Ophiocordyceps</taxon>
    </lineage>
</organism>
<proteinExistence type="predicted"/>
<feature type="region of interest" description="Disordered" evidence="5">
    <location>
        <begin position="107"/>
        <end position="132"/>
    </location>
</feature>
<evidence type="ECO:0000256" key="1">
    <source>
        <dbReference type="ARBA" id="ARBA00004123"/>
    </source>
</evidence>
<dbReference type="AlphaFoldDB" id="A0A2C5XF41"/>
<feature type="domain" description="Transcription factor IIIC subunit Tfc1/Sfc1 triple barrel" evidence="7">
    <location>
        <begin position="40"/>
        <end position="183"/>
    </location>
</feature>
<gene>
    <name evidence="8" type="ORF">CDD81_1863</name>
</gene>
<dbReference type="STRING" id="1399860.A0A2C5XF41"/>